<organism evidence="2 3">
    <name type="scientific">Natronosalvus rutilus</name>
    <dbReference type="NCBI Taxonomy" id="2953753"/>
    <lineage>
        <taxon>Archaea</taxon>
        <taxon>Methanobacteriati</taxon>
        <taxon>Methanobacteriota</taxon>
        <taxon>Stenosarchaea group</taxon>
        <taxon>Halobacteria</taxon>
        <taxon>Halobacteriales</taxon>
        <taxon>Natrialbaceae</taxon>
        <taxon>Natronosalvus</taxon>
    </lineage>
</organism>
<dbReference type="EMBL" id="CP100355">
    <property type="protein sequence ID" value="UTF53832.1"/>
    <property type="molecule type" value="Genomic_DNA"/>
</dbReference>
<reference evidence="2" key="1">
    <citation type="submission" date="2022-06" db="EMBL/GenBank/DDBJ databases">
        <title>Diverse halophilic archaea isolated from saline environments.</title>
        <authorList>
            <person name="Cui H.-L."/>
        </authorList>
    </citation>
    <scope>NUCLEOTIDE SEQUENCE</scope>
    <source>
        <strain evidence="2">WLHS1</strain>
    </source>
</reference>
<dbReference type="CDD" id="cd06664">
    <property type="entry name" value="IscU_like"/>
    <property type="match status" value="1"/>
</dbReference>
<gene>
    <name evidence="2" type="ORF">NGM29_00675</name>
</gene>
<dbReference type="GO" id="GO:0051536">
    <property type="term" value="F:iron-sulfur cluster binding"/>
    <property type="evidence" value="ECO:0007669"/>
    <property type="project" value="InterPro"/>
</dbReference>
<dbReference type="Proteomes" id="UP001056855">
    <property type="component" value="Chromosome"/>
</dbReference>
<dbReference type="GeneID" id="73288515"/>
<sequence length="140" mass="15396">MGLGSDMYRQQILDHYKSPRNYGELEDPTFTHVGENPMCGDEIRMDVVLADDGETIERVAFSGDGCAISQASASMLSTELPGTTIDELLEMDRDDIVDMLGVEISPMRIKCAVLAEKVAQDGAEIYRGELEAEKTTTEDD</sequence>
<dbReference type="GO" id="GO:0016226">
    <property type="term" value="P:iron-sulfur cluster assembly"/>
    <property type="evidence" value="ECO:0007669"/>
    <property type="project" value="InterPro"/>
</dbReference>
<feature type="domain" description="NIF system FeS cluster assembly NifU N-terminal" evidence="1">
    <location>
        <begin position="7"/>
        <end position="129"/>
    </location>
</feature>
<evidence type="ECO:0000313" key="3">
    <source>
        <dbReference type="Proteomes" id="UP001056855"/>
    </source>
</evidence>
<dbReference type="Pfam" id="PF01592">
    <property type="entry name" value="NifU_N"/>
    <property type="match status" value="1"/>
</dbReference>
<dbReference type="Gene3D" id="3.90.1010.10">
    <property type="match status" value="1"/>
</dbReference>
<evidence type="ECO:0000259" key="1">
    <source>
        <dbReference type="Pfam" id="PF01592"/>
    </source>
</evidence>
<dbReference type="InterPro" id="IPR002871">
    <property type="entry name" value="NIF_FeS_clus_asmbl_NifU_N"/>
</dbReference>
<protein>
    <submittedName>
        <fullName evidence="2">Iron-sulfur cluster assembly scaffold protein</fullName>
    </submittedName>
</protein>
<proteinExistence type="predicted"/>
<dbReference type="PANTHER" id="PTHR10093">
    <property type="entry name" value="IRON-SULFUR CLUSTER ASSEMBLY ENZYME NIFU HOMOLOG"/>
    <property type="match status" value="1"/>
</dbReference>
<dbReference type="SUPFAM" id="SSF82649">
    <property type="entry name" value="SufE/NifU"/>
    <property type="match status" value="1"/>
</dbReference>
<dbReference type="RefSeq" id="WP_254158352.1">
    <property type="nucleotide sequence ID" value="NZ_CP100355.1"/>
</dbReference>
<name>A0A9E7SVD5_9EURY</name>
<dbReference type="GO" id="GO:0005506">
    <property type="term" value="F:iron ion binding"/>
    <property type="evidence" value="ECO:0007669"/>
    <property type="project" value="InterPro"/>
</dbReference>
<keyword evidence="3" id="KW-1185">Reference proteome</keyword>
<dbReference type="KEGG" id="sawl:NGM29_00675"/>
<accession>A0A9E7SVD5</accession>
<dbReference type="AlphaFoldDB" id="A0A9E7SVD5"/>
<evidence type="ECO:0000313" key="2">
    <source>
        <dbReference type="EMBL" id="UTF53832.1"/>
    </source>
</evidence>